<dbReference type="PANTHER" id="PTHR18911:SF5">
    <property type="entry name" value="COILED-COIL DOMAIN-CONTAINING PROTEIN 186"/>
    <property type="match status" value="1"/>
</dbReference>
<feature type="region of interest" description="Disordered" evidence="2">
    <location>
        <begin position="608"/>
        <end position="654"/>
    </location>
</feature>
<feature type="coiled-coil region" evidence="1">
    <location>
        <begin position="430"/>
        <end position="495"/>
    </location>
</feature>
<name>A0A7M5WKE8_9CNID</name>
<feature type="coiled-coil region" evidence="1">
    <location>
        <begin position="275"/>
        <end position="380"/>
    </location>
</feature>
<dbReference type="GO" id="GO:0031267">
    <property type="term" value="F:small GTPase binding"/>
    <property type="evidence" value="ECO:0007669"/>
    <property type="project" value="TreeGrafter"/>
</dbReference>
<dbReference type="EnsemblMetazoa" id="CLYHEMT007248.1">
    <property type="protein sequence ID" value="CLYHEMP007248.1"/>
    <property type="gene ID" value="CLYHEMG007248"/>
</dbReference>
<evidence type="ECO:0000256" key="1">
    <source>
        <dbReference type="SAM" id="Coils"/>
    </source>
</evidence>
<dbReference type="Proteomes" id="UP000594262">
    <property type="component" value="Unplaced"/>
</dbReference>
<feature type="coiled-coil region" evidence="1">
    <location>
        <begin position="796"/>
        <end position="823"/>
    </location>
</feature>
<evidence type="ECO:0000256" key="2">
    <source>
        <dbReference type="SAM" id="MobiDB-lite"/>
    </source>
</evidence>
<protein>
    <submittedName>
        <fullName evidence="3">Uncharacterized protein</fullName>
    </submittedName>
</protein>
<evidence type="ECO:0000313" key="4">
    <source>
        <dbReference type="Proteomes" id="UP000594262"/>
    </source>
</evidence>
<feature type="coiled-coil region" evidence="1">
    <location>
        <begin position="77"/>
        <end position="182"/>
    </location>
</feature>
<proteinExistence type="predicted"/>
<accession>A0A7M5WKE8</accession>
<dbReference type="OrthoDB" id="5583482at2759"/>
<dbReference type="InterPro" id="IPR038830">
    <property type="entry name" value="CCDC186"/>
</dbReference>
<reference evidence="3" key="1">
    <citation type="submission" date="2021-01" db="UniProtKB">
        <authorList>
            <consortium name="EnsemblMetazoa"/>
        </authorList>
    </citation>
    <scope>IDENTIFICATION</scope>
</reference>
<dbReference type="AlphaFoldDB" id="A0A7M5WKE8"/>
<dbReference type="PANTHER" id="PTHR18911">
    <property type="entry name" value="CTCL TUMOR ANTIGEN HD-CL-01"/>
    <property type="match status" value="1"/>
</dbReference>
<organism evidence="3 4">
    <name type="scientific">Clytia hemisphaerica</name>
    <dbReference type="NCBI Taxonomy" id="252671"/>
    <lineage>
        <taxon>Eukaryota</taxon>
        <taxon>Metazoa</taxon>
        <taxon>Cnidaria</taxon>
        <taxon>Hydrozoa</taxon>
        <taxon>Hydroidolina</taxon>
        <taxon>Leptothecata</taxon>
        <taxon>Obeliida</taxon>
        <taxon>Clytiidae</taxon>
        <taxon>Clytia</taxon>
    </lineage>
</organism>
<keyword evidence="4" id="KW-1185">Reference proteome</keyword>
<dbReference type="RefSeq" id="XP_066914729.1">
    <property type="nucleotide sequence ID" value="XM_067058628.1"/>
</dbReference>
<dbReference type="GeneID" id="136801934"/>
<sequence>MKLFQRQQSWLKNVKMDITGSKDKTPQKDFDNNIVSQLKTILETDLSHINEIEIHRASSNDSNENNEEENHFGLKELKSIISEYEILKDTYVALQKQVEAKFQENELHLKLIDEQKLEIKRLQESNKSLLDQIDTLNQTSKKEKEKESASREELSTAYQKTIDRLENDIKQQKALTSESNEKLTAHDAAAKRAIGVLQKEMGAKVEQVTKLYQDTMKEKDGHLIKISKLEALNYELKQNNTTQSKKILDQQNEIETTKSSLKSKTDEIKSIFSNSESHEKEFAKLHKKIETQQEEIKNQETKINWAQNKLTAELEAHKETKKLISQYQSRIQQAKEEGDMIRKDCQQMIERYQGDEEIKSVRLDKELEECRTKLKEHDEESSKQLEINKEQELAISIIKEDNSKLADELCDKKNQFLVLEGRNSSLLLQLNEKTKDYAEMETKLDEMKEKVKTFEDVQATILEYETTIKGLQMVETTLKQQLHDAELEAKEQSERHQEILQYSQSLTENNVSSKSTVAELQTKLDAVMLEKAQSSKDFNETQTSIGKLEKEKKQIQEALDVANNTIKEKDTQVQKVNDTLEEAKDELKVLKKKNAALVKDLQRQLQQTTKKIEQMESSNNGSNENLSSRSRTSSCNSLERVGQNPESPPNASPLLQHESVMIPQDHYISQPHRALQPQQFPEVEIDKKVLIERICKLQRVLAKKNEKLEFMEEHINQLTQDIQRKTKIIQSYVLKEESGSIAPDRYDRIKAEVSQHGGIMASVYSGKTTDKGMTLDLSLTINRKLQAVLEDTILKNITLKENINTLGAEIAKLSNDKAVAEKT</sequence>
<feature type="coiled-coil region" evidence="1">
    <location>
        <begin position="701"/>
        <end position="728"/>
    </location>
</feature>
<evidence type="ECO:0000313" key="3">
    <source>
        <dbReference type="EnsemblMetazoa" id="CLYHEMP007248.1"/>
    </source>
</evidence>
<feature type="compositionally biased region" description="Low complexity" evidence="2">
    <location>
        <begin position="616"/>
        <end position="639"/>
    </location>
</feature>
<keyword evidence="1" id="KW-0175">Coiled coil</keyword>
<dbReference type="GO" id="GO:0099518">
    <property type="term" value="P:vesicle cytoskeletal trafficking"/>
    <property type="evidence" value="ECO:0007669"/>
    <property type="project" value="TreeGrafter"/>
</dbReference>
<dbReference type="GO" id="GO:0005802">
    <property type="term" value="C:trans-Golgi network"/>
    <property type="evidence" value="ECO:0007669"/>
    <property type="project" value="TreeGrafter"/>
</dbReference>